<evidence type="ECO:0000256" key="1">
    <source>
        <dbReference type="SAM" id="MobiDB-lite"/>
    </source>
</evidence>
<comment type="caution">
    <text evidence="2">The sequence shown here is derived from an EMBL/GenBank/DDBJ whole genome shotgun (WGS) entry which is preliminary data.</text>
</comment>
<dbReference type="Proteomes" id="UP000663843">
    <property type="component" value="Unassembled WGS sequence"/>
</dbReference>
<feature type="region of interest" description="Disordered" evidence="1">
    <location>
        <begin position="484"/>
        <end position="533"/>
    </location>
</feature>
<feature type="compositionally biased region" description="Acidic residues" evidence="1">
    <location>
        <begin position="517"/>
        <end position="526"/>
    </location>
</feature>
<dbReference type="AlphaFoldDB" id="A0A8H3DEQ9"/>
<evidence type="ECO:0008006" key="4">
    <source>
        <dbReference type="Google" id="ProtNLM"/>
    </source>
</evidence>
<name>A0A8H3DEQ9_9AGAM</name>
<proteinExistence type="predicted"/>
<protein>
    <recommendedName>
        <fullName evidence="4">F-box domain-containing protein</fullName>
    </recommendedName>
</protein>
<sequence>MAEAFVDKFTKLSEQVYSLEITKQDMCHRGIHKLPPELLLRIFQIGEESERATLPKEQGSTRIQDLATQICSHWRNVAISCPTLWNYIHIIHPGPHYLIARYLARAGPGVLLDLDIKLQCGWCEGLDVGHDDWESQSKTVAELLGFLASHGASTNRWRSLMICSPEPGRLLEFTGILSAETAPALRFLSCRLCHHGRSNGGRYIRDPQKHNNNALELSPFIVPGFRFDRLSWCCIFNPNSPIFSGMTELKFTSWPSRCSPAQLQELLLLNPQLELLSLGTSDLYLWEPPAVLRSFTDCQSIRMPQLHTLTIGTINDLYWVVGVLNLIDAPVLRKLSISSFVCTEKYEGAVKYLCRLPCKDEEGDPTLGKPRYPILNELDIHNFFHREHVIDMFTSWPSIARLYANRAHVELLEDPSMLPHLTHLKIHFKPHPELGCILRCREAAGCPVKEVDLPANGWQDRVQDELPGEVVIKRHDVIDFEIESDDSEAEAEFSEEGESGMDSDAEPWINDEHGSDSEESGWEESEWLWSVHE</sequence>
<dbReference type="Gene3D" id="1.20.1280.50">
    <property type="match status" value="1"/>
</dbReference>
<gene>
    <name evidence="2" type="ORF">RDB_LOCUS169011</name>
</gene>
<organism evidence="2 3">
    <name type="scientific">Rhizoctonia solani</name>
    <dbReference type="NCBI Taxonomy" id="456999"/>
    <lineage>
        <taxon>Eukaryota</taxon>
        <taxon>Fungi</taxon>
        <taxon>Dikarya</taxon>
        <taxon>Basidiomycota</taxon>
        <taxon>Agaricomycotina</taxon>
        <taxon>Agaricomycetes</taxon>
        <taxon>Cantharellales</taxon>
        <taxon>Ceratobasidiaceae</taxon>
        <taxon>Rhizoctonia</taxon>
    </lineage>
</organism>
<accession>A0A8H3DEQ9</accession>
<evidence type="ECO:0000313" key="2">
    <source>
        <dbReference type="EMBL" id="CAE6523756.1"/>
    </source>
</evidence>
<feature type="compositionally biased region" description="Acidic residues" evidence="1">
    <location>
        <begin position="484"/>
        <end position="505"/>
    </location>
</feature>
<reference evidence="2" key="1">
    <citation type="submission" date="2021-01" db="EMBL/GenBank/DDBJ databases">
        <authorList>
            <person name="Kaushik A."/>
        </authorList>
    </citation>
    <scope>NUCLEOTIDE SEQUENCE</scope>
    <source>
        <strain evidence="2">AG2-2IIIB</strain>
    </source>
</reference>
<dbReference type="EMBL" id="CAJMWT010007227">
    <property type="protein sequence ID" value="CAE6523756.1"/>
    <property type="molecule type" value="Genomic_DNA"/>
</dbReference>
<evidence type="ECO:0000313" key="3">
    <source>
        <dbReference type="Proteomes" id="UP000663843"/>
    </source>
</evidence>